<dbReference type="PRINTS" id="PR01736">
    <property type="entry name" value="PHPHTRNFRASE"/>
</dbReference>
<reference evidence="3 4" key="1">
    <citation type="submission" date="2020-05" db="EMBL/GenBank/DDBJ databases">
        <title>Horizontal transmission and recombination maintain forever young bacterial symbiont genomes.</title>
        <authorList>
            <person name="Russell S.L."/>
            <person name="Pepper-Tunick E."/>
            <person name="Svedberg J."/>
            <person name="Byrne A."/>
            <person name="Ruelas Castillo J."/>
            <person name="Vollmers C."/>
            <person name="Beinart R.A."/>
            <person name="Corbett-Detig R."/>
        </authorList>
    </citation>
    <scope>NUCLEOTIDE SEQUENCE [LARGE SCALE GENOMIC DNA]</scope>
    <source>
        <strain evidence="3">Santa_Monica_outfall</strain>
    </source>
</reference>
<proteinExistence type="predicted"/>
<organism evidence="3 4">
    <name type="scientific">Candidatus Reidiella endopervernicosa</name>
    <dbReference type="NCBI Taxonomy" id="2738883"/>
    <lineage>
        <taxon>Bacteria</taxon>
        <taxon>Pseudomonadati</taxon>
        <taxon>Pseudomonadota</taxon>
        <taxon>Gammaproteobacteria</taxon>
        <taxon>Candidatus Reidiella</taxon>
    </lineage>
</organism>
<evidence type="ECO:0000259" key="2">
    <source>
        <dbReference type="Pfam" id="PF02896"/>
    </source>
</evidence>
<dbReference type="EMBL" id="CP054491">
    <property type="protein sequence ID" value="QKQ28198.1"/>
    <property type="molecule type" value="Genomic_DNA"/>
</dbReference>
<dbReference type="PANTHER" id="PTHR46244">
    <property type="entry name" value="PHOSPHOENOLPYRUVATE-PROTEIN PHOSPHOTRANSFERASE"/>
    <property type="match status" value="1"/>
</dbReference>
<dbReference type="InterPro" id="IPR023151">
    <property type="entry name" value="PEP_util_CS"/>
</dbReference>
<accession>A0A6N0I0S9</accession>
<dbReference type="KEGG" id="rev:HUE57_07500"/>
<evidence type="ECO:0000256" key="1">
    <source>
        <dbReference type="ARBA" id="ARBA00022723"/>
    </source>
</evidence>
<sequence>MIEIPAAALSAHNFAKHLDFLSIGTNDLIQYTLAIDRIDDSVNYLYDPLHPAVLRLIQLTLQAGRGAKIPVSMCGEMASDPHYARLLLGLGLTEFSMQPSALLEQKQAINSANVIQFEAKVNRRIQRGSPEQIERLLTEINGD</sequence>
<dbReference type="InterPro" id="IPR040442">
    <property type="entry name" value="Pyrv_kinase-like_dom_sf"/>
</dbReference>
<dbReference type="InterPro" id="IPR000121">
    <property type="entry name" value="PEP_util_C"/>
</dbReference>
<dbReference type="GO" id="GO:0016772">
    <property type="term" value="F:transferase activity, transferring phosphorus-containing groups"/>
    <property type="evidence" value="ECO:0007669"/>
    <property type="project" value="InterPro"/>
</dbReference>
<evidence type="ECO:0000313" key="4">
    <source>
        <dbReference type="Proteomes" id="UP000509658"/>
    </source>
</evidence>
<gene>
    <name evidence="3" type="ORF">HUE57_07500</name>
</gene>
<keyword evidence="1" id="KW-0479">Metal-binding</keyword>
<dbReference type="Proteomes" id="UP000509658">
    <property type="component" value="Chromosome"/>
</dbReference>
<dbReference type="Gene3D" id="3.20.20.60">
    <property type="entry name" value="Phosphoenolpyruvate-binding domains"/>
    <property type="match status" value="1"/>
</dbReference>
<dbReference type="InterPro" id="IPR050499">
    <property type="entry name" value="PEP-utilizing_PTS_enzyme"/>
</dbReference>
<dbReference type="Pfam" id="PF02896">
    <property type="entry name" value="PEP-utilizers_C"/>
    <property type="match status" value="1"/>
</dbReference>
<dbReference type="GO" id="GO:0046872">
    <property type="term" value="F:metal ion binding"/>
    <property type="evidence" value="ECO:0007669"/>
    <property type="project" value="UniProtKB-KW"/>
</dbReference>
<keyword evidence="4" id="KW-1185">Reference proteome</keyword>
<dbReference type="SUPFAM" id="SSF51621">
    <property type="entry name" value="Phosphoenolpyruvate/pyruvate domain"/>
    <property type="match status" value="1"/>
</dbReference>
<feature type="domain" description="PEP-utilising enzyme C-terminal" evidence="2">
    <location>
        <begin position="1"/>
        <end position="113"/>
    </location>
</feature>
<evidence type="ECO:0000313" key="3">
    <source>
        <dbReference type="EMBL" id="QKQ28198.1"/>
    </source>
</evidence>
<dbReference type="InterPro" id="IPR015813">
    <property type="entry name" value="Pyrv/PenolPyrv_kinase-like_dom"/>
</dbReference>
<dbReference type="PANTHER" id="PTHR46244:SF3">
    <property type="entry name" value="PHOSPHOENOLPYRUVATE-PROTEIN PHOSPHOTRANSFERASE"/>
    <property type="match status" value="1"/>
</dbReference>
<dbReference type="PROSITE" id="PS00742">
    <property type="entry name" value="PEP_ENZYMES_2"/>
    <property type="match status" value="1"/>
</dbReference>
<name>A0A6N0I0S9_9GAMM</name>
<dbReference type="AlphaFoldDB" id="A0A6N0I0S9"/>
<protein>
    <recommendedName>
        <fullName evidence="2">PEP-utilising enzyme C-terminal domain-containing protein</fullName>
    </recommendedName>
</protein>